<feature type="region of interest" description="Disordered" evidence="1">
    <location>
        <begin position="51"/>
        <end position="71"/>
    </location>
</feature>
<dbReference type="CDD" id="cd14361">
    <property type="entry name" value="UBA_HYPK"/>
    <property type="match status" value="1"/>
</dbReference>
<accession>A0A210QF23</accession>
<proteinExistence type="predicted"/>
<sequence>MAGPEDNQTEGVEVEEENKALKTKKHDSGAADLEKVTDYVEETEISAQSIGDAMKAVSDRKAKERAERQERERELAKVKINKEDVDIIVNEMEIPSAQAERKLREFKGDLVAALVELTN</sequence>
<dbReference type="GO" id="GO:0043066">
    <property type="term" value="P:negative regulation of apoptotic process"/>
    <property type="evidence" value="ECO:0007669"/>
    <property type="project" value="TreeGrafter"/>
</dbReference>
<dbReference type="InterPro" id="IPR052617">
    <property type="entry name" value="Huntingtin-int_K"/>
</dbReference>
<dbReference type="Pfam" id="PF19026">
    <property type="entry name" value="UBA_HYPK"/>
    <property type="match status" value="1"/>
</dbReference>
<dbReference type="AlphaFoldDB" id="A0A210QF23"/>
<dbReference type="OrthoDB" id="285219at2759"/>
<dbReference type="PANTHER" id="PTHR31184">
    <property type="entry name" value="HUNTINGTIN-INTERACTING PROTEIN K FAMILY MEMBER"/>
    <property type="match status" value="1"/>
</dbReference>
<evidence type="ECO:0000313" key="3">
    <source>
        <dbReference type="EMBL" id="OWF47334.1"/>
    </source>
</evidence>
<reference evidence="3 4" key="1">
    <citation type="journal article" date="2017" name="Nat. Ecol. Evol.">
        <title>Scallop genome provides insights into evolution of bilaterian karyotype and development.</title>
        <authorList>
            <person name="Wang S."/>
            <person name="Zhang J."/>
            <person name="Jiao W."/>
            <person name="Li J."/>
            <person name="Xun X."/>
            <person name="Sun Y."/>
            <person name="Guo X."/>
            <person name="Huan P."/>
            <person name="Dong B."/>
            <person name="Zhang L."/>
            <person name="Hu X."/>
            <person name="Sun X."/>
            <person name="Wang J."/>
            <person name="Zhao C."/>
            <person name="Wang Y."/>
            <person name="Wang D."/>
            <person name="Huang X."/>
            <person name="Wang R."/>
            <person name="Lv J."/>
            <person name="Li Y."/>
            <person name="Zhang Z."/>
            <person name="Liu B."/>
            <person name="Lu W."/>
            <person name="Hui Y."/>
            <person name="Liang J."/>
            <person name="Zhou Z."/>
            <person name="Hou R."/>
            <person name="Li X."/>
            <person name="Liu Y."/>
            <person name="Li H."/>
            <person name="Ning X."/>
            <person name="Lin Y."/>
            <person name="Zhao L."/>
            <person name="Xing Q."/>
            <person name="Dou J."/>
            <person name="Li Y."/>
            <person name="Mao J."/>
            <person name="Guo H."/>
            <person name="Dou H."/>
            <person name="Li T."/>
            <person name="Mu C."/>
            <person name="Jiang W."/>
            <person name="Fu Q."/>
            <person name="Fu X."/>
            <person name="Miao Y."/>
            <person name="Liu J."/>
            <person name="Yu Q."/>
            <person name="Li R."/>
            <person name="Liao H."/>
            <person name="Li X."/>
            <person name="Kong Y."/>
            <person name="Jiang Z."/>
            <person name="Chourrout D."/>
            <person name="Li R."/>
            <person name="Bao Z."/>
        </authorList>
    </citation>
    <scope>NUCLEOTIDE SEQUENCE [LARGE SCALE GENOMIC DNA]</scope>
    <source>
        <strain evidence="3 4">PY_sf001</strain>
    </source>
</reference>
<evidence type="ECO:0000256" key="1">
    <source>
        <dbReference type="SAM" id="MobiDB-lite"/>
    </source>
</evidence>
<feature type="domain" description="Nascent polypeptide-associated complex subunit alpha-like UBA" evidence="2">
    <location>
        <begin position="78"/>
        <end position="118"/>
    </location>
</feature>
<gene>
    <name evidence="3" type="ORF">KP79_PYT22605</name>
</gene>
<evidence type="ECO:0000259" key="2">
    <source>
        <dbReference type="Pfam" id="PF19026"/>
    </source>
</evidence>
<comment type="caution">
    <text evidence="3">The sequence shown here is derived from an EMBL/GenBank/DDBJ whole genome shotgun (WGS) entry which is preliminary data.</text>
</comment>
<feature type="compositionally biased region" description="Basic and acidic residues" evidence="1">
    <location>
        <begin position="57"/>
        <end position="71"/>
    </location>
</feature>
<name>A0A210QF23_MIZYE</name>
<dbReference type="PANTHER" id="PTHR31184:SF2">
    <property type="entry name" value="HUNTINGTIN-INTERACTING PROTEIN K"/>
    <property type="match status" value="1"/>
</dbReference>
<dbReference type="Gene3D" id="1.10.8.10">
    <property type="entry name" value="DNA helicase RuvA subunit, C-terminal domain"/>
    <property type="match status" value="1"/>
</dbReference>
<keyword evidence="4" id="KW-1185">Reference proteome</keyword>
<evidence type="ECO:0000313" key="4">
    <source>
        <dbReference type="Proteomes" id="UP000242188"/>
    </source>
</evidence>
<dbReference type="InterPro" id="IPR038922">
    <property type="entry name" value="HYPK_UBA"/>
</dbReference>
<dbReference type="STRING" id="6573.A0A210QF23"/>
<dbReference type="Proteomes" id="UP000242188">
    <property type="component" value="Unassembled WGS sequence"/>
</dbReference>
<dbReference type="GO" id="GO:0050821">
    <property type="term" value="P:protein stabilization"/>
    <property type="evidence" value="ECO:0007669"/>
    <property type="project" value="TreeGrafter"/>
</dbReference>
<organism evidence="3 4">
    <name type="scientific">Mizuhopecten yessoensis</name>
    <name type="common">Japanese scallop</name>
    <name type="synonym">Patinopecten yessoensis</name>
    <dbReference type="NCBI Taxonomy" id="6573"/>
    <lineage>
        <taxon>Eukaryota</taxon>
        <taxon>Metazoa</taxon>
        <taxon>Spiralia</taxon>
        <taxon>Lophotrochozoa</taxon>
        <taxon>Mollusca</taxon>
        <taxon>Bivalvia</taxon>
        <taxon>Autobranchia</taxon>
        <taxon>Pteriomorphia</taxon>
        <taxon>Pectinida</taxon>
        <taxon>Pectinoidea</taxon>
        <taxon>Pectinidae</taxon>
        <taxon>Mizuhopecten</taxon>
    </lineage>
</organism>
<feature type="region of interest" description="Disordered" evidence="1">
    <location>
        <begin position="1"/>
        <end position="30"/>
    </location>
</feature>
<dbReference type="InterPro" id="IPR044034">
    <property type="entry name" value="NAC-like_UBA"/>
</dbReference>
<protein>
    <submittedName>
        <fullName evidence="3">Huntingtin-interacting protein K</fullName>
    </submittedName>
</protein>
<dbReference type="EMBL" id="NEDP02003952">
    <property type="protein sequence ID" value="OWF47334.1"/>
    <property type="molecule type" value="Genomic_DNA"/>
</dbReference>